<evidence type="ECO:0000313" key="3">
    <source>
        <dbReference type="Proteomes" id="UP001341840"/>
    </source>
</evidence>
<reference evidence="2 3" key="1">
    <citation type="journal article" date="2023" name="Plants (Basel)">
        <title>Bridging the Gap: Combining Genomics and Transcriptomics Approaches to Understand Stylosanthes scabra, an Orphan Legume from the Brazilian Caatinga.</title>
        <authorList>
            <person name="Ferreira-Neto J.R.C."/>
            <person name="da Silva M.D."/>
            <person name="Binneck E."/>
            <person name="de Melo N.F."/>
            <person name="da Silva R.H."/>
            <person name="de Melo A.L.T.M."/>
            <person name="Pandolfi V."/>
            <person name="Bustamante F.O."/>
            <person name="Brasileiro-Vidal A.C."/>
            <person name="Benko-Iseppon A.M."/>
        </authorList>
    </citation>
    <scope>NUCLEOTIDE SEQUENCE [LARGE SCALE GENOMIC DNA]</scope>
    <source>
        <tissue evidence="2">Leaves</tissue>
    </source>
</reference>
<sequence>MNPDFQNCSDGASAGEETSDVFQLGSTTWTTRDAKGLNVVVNITVFSNHGQRSGPIPLNGRGSEFPGPSLSKALVLRRPPDLSPLEFSWPFWAPSVSMLRPADSWLLFAVALRRRQCTECTFKGFETPGTTGGAKGINPYEIDADMILISCGSGGPNVRNNTVVVEASVFVHGSRRRSVHMSSPLSLHRRLIPSSLTISAAVFEPCFAGVHGGNSRRSSLKSPELTESVRTFT</sequence>
<keyword evidence="3" id="KW-1185">Reference proteome</keyword>
<organism evidence="2 3">
    <name type="scientific">Stylosanthes scabra</name>
    <dbReference type="NCBI Taxonomy" id="79078"/>
    <lineage>
        <taxon>Eukaryota</taxon>
        <taxon>Viridiplantae</taxon>
        <taxon>Streptophyta</taxon>
        <taxon>Embryophyta</taxon>
        <taxon>Tracheophyta</taxon>
        <taxon>Spermatophyta</taxon>
        <taxon>Magnoliopsida</taxon>
        <taxon>eudicotyledons</taxon>
        <taxon>Gunneridae</taxon>
        <taxon>Pentapetalae</taxon>
        <taxon>rosids</taxon>
        <taxon>fabids</taxon>
        <taxon>Fabales</taxon>
        <taxon>Fabaceae</taxon>
        <taxon>Papilionoideae</taxon>
        <taxon>50 kb inversion clade</taxon>
        <taxon>dalbergioids sensu lato</taxon>
        <taxon>Dalbergieae</taxon>
        <taxon>Pterocarpus clade</taxon>
        <taxon>Stylosanthes</taxon>
    </lineage>
</organism>
<name>A0ABU6VFZ8_9FABA</name>
<evidence type="ECO:0000313" key="2">
    <source>
        <dbReference type="EMBL" id="MED6172471.1"/>
    </source>
</evidence>
<feature type="region of interest" description="Disordered" evidence="1">
    <location>
        <begin position="212"/>
        <end position="233"/>
    </location>
</feature>
<dbReference type="EMBL" id="JASCZI010151381">
    <property type="protein sequence ID" value="MED6172471.1"/>
    <property type="molecule type" value="Genomic_DNA"/>
</dbReference>
<accession>A0ABU6VFZ8</accession>
<dbReference type="Proteomes" id="UP001341840">
    <property type="component" value="Unassembled WGS sequence"/>
</dbReference>
<evidence type="ECO:0000256" key="1">
    <source>
        <dbReference type="SAM" id="MobiDB-lite"/>
    </source>
</evidence>
<proteinExistence type="predicted"/>
<comment type="caution">
    <text evidence="2">The sequence shown here is derived from an EMBL/GenBank/DDBJ whole genome shotgun (WGS) entry which is preliminary data.</text>
</comment>
<gene>
    <name evidence="2" type="ORF">PIB30_050405</name>
</gene>
<protein>
    <submittedName>
        <fullName evidence="2">Uncharacterized protein</fullName>
    </submittedName>
</protein>